<dbReference type="SUPFAM" id="SSF103473">
    <property type="entry name" value="MFS general substrate transporter"/>
    <property type="match status" value="1"/>
</dbReference>
<gene>
    <name evidence="7" type="ORF">KLO01_21190</name>
</gene>
<dbReference type="Gene3D" id="1.20.1250.20">
    <property type="entry name" value="MFS general substrate transporter like domains"/>
    <property type="match status" value="1"/>
</dbReference>
<feature type="transmembrane region" description="Helical" evidence="5">
    <location>
        <begin position="289"/>
        <end position="309"/>
    </location>
</feature>
<dbReference type="Proteomes" id="UP000321793">
    <property type="component" value="Unassembled WGS sequence"/>
</dbReference>
<dbReference type="EMBL" id="BKBA01000008">
    <property type="protein sequence ID" value="GEQ14072.1"/>
    <property type="molecule type" value="Genomic_DNA"/>
</dbReference>
<feature type="transmembrane region" description="Helical" evidence="5">
    <location>
        <begin position="259"/>
        <end position="277"/>
    </location>
</feature>
<feature type="transmembrane region" description="Helical" evidence="5">
    <location>
        <begin position="90"/>
        <end position="109"/>
    </location>
</feature>
<feature type="domain" description="Major facilitator superfamily (MFS) profile" evidence="6">
    <location>
        <begin position="219"/>
        <end position="433"/>
    </location>
</feature>
<evidence type="ECO:0000313" key="7">
    <source>
        <dbReference type="EMBL" id="GEQ14072.1"/>
    </source>
</evidence>
<evidence type="ECO:0000256" key="3">
    <source>
        <dbReference type="ARBA" id="ARBA00022989"/>
    </source>
</evidence>
<reference evidence="7 8" key="1">
    <citation type="submission" date="2019-07" db="EMBL/GenBank/DDBJ databases">
        <title>Whole genome shotgun sequence of Knoellia locipacati NBRC 109775.</title>
        <authorList>
            <person name="Hosoyama A."/>
            <person name="Uohara A."/>
            <person name="Ohji S."/>
            <person name="Ichikawa N."/>
        </authorList>
    </citation>
    <scope>NUCLEOTIDE SEQUENCE [LARGE SCALE GENOMIC DNA]</scope>
    <source>
        <strain evidence="7 8">NBRC 109775</strain>
    </source>
</reference>
<keyword evidence="2 5" id="KW-0812">Transmembrane</keyword>
<dbReference type="InterPro" id="IPR051788">
    <property type="entry name" value="MFS_Transporter"/>
</dbReference>
<sequence length="433" mass="44837">MRPGGNRPRTRHAWHAARVDLRPSRAAISAAFFVQGLLFISLTLRLPVVRDLFALSELALSGLMLMLVLLAGVGSVVAERLAARTDSASTLRLALVLIALGFVVIGVGVRGEGTFAAFVAGVACYGLGLGANDAASNMQAVTLEHRLGRPVLPSFHAAWTAGGLLATGLAFVPVSFPVMAWLLVLAPLAVLATPLLRRDVPSSTTPPSVQELGLPWRRIALVGVALVLFYMVDTAATAWGPTYLSSDTVFDDPPTSSAMFALATLPYLAATLLARLLGDGLTARFGPTAVVRVGAVLAFTGLLVVVFAPSSTWQVAILGFFVVGLGVAVIAPLAFSAAARIASDATDPGTGDDAARRARVDATIARFNQFNYLGALLGAVLTGAIGAGNLRIGYAVPLVLVLALVPLARHFAGPARRTATPHEKSLASDAPGS</sequence>
<feature type="transmembrane region" description="Helical" evidence="5">
    <location>
        <begin position="315"/>
        <end position="335"/>
    </location>
</feature>
<evidence type="ECO:0000256" key="4">
    <source>
        <dbReference type="ARBA" id="ARBA00023136"/>
    </source>
</evidence>
<keyword evidence="4 5" id="KW-0472">Membrane</keyword>
<dbReference type="InterPro" id="IPR036259">
    <property type="entry name" value="MFS_trans_sf"/>
</dbReference>
<evidence type="ECO:0000256" key="5">
    <source>
        <dbReference type="SAM" id="Phobius"/>
    </source>
</evidence>
<evidence type="ECO:0000256" key="1">
    <source>
        <dbReference type="ARBA" id="ARBA00004651"/>
    </source>
</evidence>
<feature type="transmembrane region" description="Helical" evidence="5">
    <location>
        <begin position="370"/>
        <end position="388"/>
    </location>
</feature>
<comment type="subcellular location">
    <subcellularLocation>
        <location evidence="1">Cell membrane</location>
        <topology evidence="1">Multi-pass membrane protein</topology>
    </subcellularLocation>
</comment>
<feature type="transmembrane region" description="Helical" evidence="5">
    <location>
        <begin position="58"/>
        <end position="78"/>
    </location>
</feature>
<feature type="transmembrane region" description="Helical" evidence="5">
    <location>
        <begin position="178"/>
        <end position="197"/>
    </location>
</feature>
<feature type="transmembrane region" description="Helical" evidence="5">
    <location>
        <begin position="218"/>
        <end position="239"/>
    </location>
</feature>
<organism evidence="7 8">
    <name type="scientific">Knoellia locipacati</name>
    <dbReference type="NCBI Taxonomy" id="882824"/>
    <lineage>
        <taxon>Bacteria</taxon>
        <taxon>Bacillati</taxon>
        <taxon>Actinomycetota</taxon>
        <taxon>Actinomycetes</taxon>
        <taxon>Micrococcales</taxon>
        <taxon>Intrasporangiaceae</taxon>
        <taxon>Knoellia</taxon>
    </lineage>
</organism>
<evidence type="ECO:0000256" key="2">
    <source>
        <dbReference type="ARBA" id="ARBA00022692"/>
    </source>
</evidence>
<evidence type="ECO:0000313" key="8">
    <source>
        <dbReference type="Proteomes" id="UP000321793"/>
    </source>
</evidence>
<feature type="transmembrane region" description="Helical" evidence="5">
    <location>
        <begin position="115"/>
        <end position="131"/>
    </location>
</feature>
<dbReference type="AlphaFoldDB" id="A0A512T1J3"/>
<comment type="caution">
    <text evidence="7">The sequence shown here is derived from an EMBL/GenBank/DDBJ whole genome shotgun (WGS) entry which is preliminary data.</text>
</comment>
<name>A0A512T1J3_9MICO</name>
<evidence type="ECO:0000259" key="6">
    <source>
        <dbReference type="PROSITE" id="PS50850"/>
    </source>
</evidence>
<dbReference type="PANTHER" id="PTHR23514:SF13">
    <property type="entry name" value="INNER MEMBRANE PROTEIN YBJJ"/>
    <property type="match status" value="1"/>
</dbReference>
<feature type="transmembrane region" description="Helical" evidence="5">
    <location>
        <begin position="394"/>
        <end position="412"/>
    </location>
</feature>
<feature type="transmembrane region" description="Helical" evidence="5">
    <location>
        <begin position="151"/>
        <end position="172"/>
    </location>
</feature>
<keyword evidence="3 5" id="KW-1133">Transmembrane helix</keyword>
<feature type="transmembrane region" description="Helical" evidence="5">
    <location>
        <begin position="26"/>
        <end position="46"/>
    </location>
</feature>
<proteinExistence type="predicted"/>
<dbReference type="PANTHER" id="PTHR23514">
    <property type="entry name" value="BYPASS OF STOP CODON PROTEIN 6"/>
    <property type="match status" value="1"/>
</dbReference>
<protein>
    <submittedName>
        <fullName evidence="7">MFS transporter</fullName>
    </submittedName>
</protein>
<dbReference type="GO" id="GO:0022857">
    <property type="term" value="F:transmembrane transporter activity"/>
    <property type="evidence" value="ECO:0007669"/>
    <property type="project" value="InterPro"/>
</dbReference>
<dbReference type="GO" id="GO:0005886">
    <property type="term" value="C:plasma membrane"/>
    <property type="evidence" value="ECO:0007669"/>
    <property type="project" value="UniProtKB-SubCell"/>
</dbReference>
<dbReference type="PROSITE" id="PS50850">
    <property type="entry name" value="MFS"/>
    <property type="match status" value="1"/>
</dbReference>
<dbReference type="RefSeq" id="WP_345119082.1">
    <property type="nucleotide sequence ID" value="NZ_BAABDN010000001.1"/>
</dbReference>
<keyword evidence="8" id="KW-1185">Reference proteome</keyword>
<dbReference type="InterPro" id="IPR020846">
    <property type="entry name" value="MFS_dom"/>
</dbReference>
<accession>A0A512T1J3</accession>